<dbReference type="Pfam" id="PF20041">
    <property type="entry name" value="DUF6443"/>
    <property type="match status" value="1"/>
</dbReference>
<dbReference type="RefSeq" id="WP_012789068.1">
    <property type="nucleotide sequence ID" value="NC_013132.1"/>
</dbReference>
<evidence type="ECO:0000256" key="1">
    <source>
        <dbReference type="SAM" id="MobiDB-lite"/>
    </source>
</evidence>
<dbReference type="InterPro" id="IPR022385">
    <property type="entry name" value="Rhs_assc_core"/>
</dbReference>
<evidence type="ECO:0000259" key="2">
    <source>
        <dbReference type="Pfam" id="PF20041"/>
    </source>
</evidence>
<name>A0A979G1C3_CHIPD</name>
<evidence type="ECO:0000313" key="4">
    <source>
        <dbReference type="Proteomes" id="UP000002215"/>
    </source>
</evidence>
<dbReference type="InterPro" id="IPR050708">
    <property type="entry name" value="T6SS_VgrG/RHS"/>
</dbReference>
<reference evidence="4" key="1">
    <citation type="submission" date="2009-08" db="EMBL/GenBank/DDBJ databases">
        <title>The complete genome of Chitinophaga pinensis DSM 2588.</title>
        <authorList>
            <consortium name="US DOE Joint Genome Institute (JGI-PGF)"/>
            <person name="Lucas S."/>
            <person name="Copeland A."/>
            <person name="Lapidus A."/>
            <person name="Glavina del Rio T."/>
            <person name="Dalin E."/>
            <person name="Tice H."/>
            <person name="Bruce D."/>
            <person name="Goodwin L."/>
            <person name="Pitluck S."/>
            <person name="Kyrpides N."/>
            <person name="Mavromatis K."/>
            <person name="Ivanova N."/>
            <person name="Mikhailova N."/>
            <person name="Sims D."/>
            <person name="Meinche L."/>
            <person name="Brettin T."/>
            <person name="Detter J.C."/>
            <person name="Han C."/>
            <person name="Larimer F."/>
            <person name="Land M."/>
            <person name="Hauser L."/>
            <person name="Markowitz V."/>
            <person name="Cheng J.-F."/>
            <person name="Hugenholtz P."/>
            <person name="Woyke T."/>
            <person name="Wu D."/>
            <person name="Spring S."/>
            <person name="Klenk H.-P."/>
            <person name="Eisen J.A."/>
        </authorList>
    </citation>
    <scope>NUCLEOTIDE SEQUENCE [LARGE SCALE GENOMIC DNA]</scope>
    <source>
        <strain evidence="4">ATCC 43595 / DSM 2588 / LMG 13176 / NBRC 15968 / NCIMB 11800 / UQM 2034</strain>
    </source>
</reference>
<dbReference type="Gene3D" id="2.180.10.10">
    <property type="entry name" value="RHS repeat-associated core"/>
    <property type="match status" value="2"/>
</dbReference>
<protein>
    <submittedName>
        <fullName evidence="3">YD repeat protein</fullName>
    </submittedName>
</protein>
<proteinExistence type="predicted"/>
<dbReference type="NCBIfam" id="TIGR03696">
    <property type="entry name" value="Rhs_assc_core"/>
    <property type="match status" value="1"/>
</dbReference>
<dbReference type="EMBL" id="CP001699">
    <property type="protein sequence ID" value="ACU58892.1"/>
    <property type="molecule type" value="Genomic_DNA"/>
</dbReference>
<reference evidence="3 4" key="2">
    <citation type="journal article" date="2010" name="Stand. Genomic Sci.">
        <title>Complete genome sequence of Chitinophaga pinensis type strain (UQM 2034).</title>
        <authorList>
            <person name="Glavina Del Rio T."/>
            <person name="Abt B."/>
            <person name="Spring S."/>
            <person name="Lapidus A."/>
            <person name="Nolan M."/>
            <person name="Tice H."/>
            <person name="Copeland A."/>
            <person name="Cheng J.F."/>
            <person name="Chen F."/>
            <person name="Bruce D."/>
            <person name="Goodwin L."/>
            <person name="Pitluck S."/>
            <person name="Ivanova N."/>
            <person name="Mavromatis K."/>
            <person name="Mikhailova N."/>
            <person name="Pati A."/>
            <person name="Chen A."/>
            <person name="Palaniappan K."/>
            <person name="Land M."/>
            <person name="Hauser L."/>
            <person name="Chang Y.J."/>
            <person name="Jeffries C.D."/>
            <person name="Chain P."/>
            <person name="Saunders E."/>
            <person name="Detter J.C."/>
            <person name="Brettin T."/>
            <person name="Rohde M."/>
            <person name="Goker M."/>
            <person name="Bristow J."/>
            <person name="Eisen J.A."/>
            <person name="Markowitz V."/>
            <person name="Hugenholtz P."/>
            <person name="Kyrpides N.C."/>
            <person name="Klenk H.P."/>
            <person name="Lucas S."/>
        </authorList>
    </citation>
    <scope>NUCLEOTIDE SEQUENCE [LARGE SCALE GENOMIC DNA]</scope>
    <source>
        <strain evidence="4">ATCC 43595 / DSM 2588 / LMG 13176 / NBRC 15968 / NCIMB 11800 / UQM 2034</strain>
    </source>
</reference>
<evidence type="ECO:0000313" key="3">
    <source>
        <dbReference type="EMBL" id="ACU58892.1"/>
    </source>
</evidence>
<dbReference type="InterPro" id="IPR045619">
    <property type="entry name" value="DUF6443"/>
</dbReference>
<dbReference type="OrthoDB" id="976756at2"/>
<dbReference type="PANTHER" id="PTHR32305:SF15">
    <property type="entry name" value="PROTEIN RHSA-RELATED"/>
    <property type="match status" value="1"/>
</dbReference>
<feature type="domain" description="DUF6443" evidence="2">
    <location>
        <begin position="67"/>
        <end position="188"/>
    </location>
</feature>
<sequence length="1463" mass="162656">MSINQYIINIKLLAVAIILPASLFAQKPGGSLGAATPVTTPSPYTHTTINYVRTWEPEAPLKDTNAITSPTRLVREVKQTTEYLDGLGRAIQRVAKGVSPNGRDLVQMFIYDPYGREQYSYLQYTHQASGDGKFKRDPFSAQNSFYKNGILNPGLSGENIFYTKKEIELSPLDRELKMYAPGNSWINRPVETRYLVNGIGDSVRIWTMGSTFPVSTSSYANGQLSKIVSINEHGNQTVEYKDKDSRIILKKIQISDVPSTGAFGWLCTYYVYDDMGNLRYVIPPSGVEAIKGNWTITAAVDTGLCYHYQYDARQRMIVKRAPGAGRTLLVYDSRDRVVFAQDSIQRSKVPMEWIATFYDDLNRPTMTAIYKNTISLEDLQKSVDAAVASATISYVAPAKADLAVYEHDGRSLYTATNSITVFEDFDSGNGEMVMETKPSTGDTISLLANNPLPNISPSLLTPLAYTFYDNYNYPGKLAFVGLDTAQLQVADTLFPDRRPVTNLTDGLVTGGRVRVLGTDNWLTTTNYYDDKGRVLQLISENNLGGKDVISTRYSFKGVILASYLRHQNPKSVVPQTTVLTSMTYDNGGRLLNITKRLNDDVSKEKIIVSNSYDELGRMRLKRLGVSSSGALLDTLNYTYNIQGWPLGINRNFVNSGNLTSNWFGQEISYDYGFTNNQYNGNIAGVKWKTRADSTYAYGYSYDRANRLLSAFFTQRNGVNWSQGTKDFSVSNLSYDANGNIKTMLQKGLVGTTSKTIDSLVYTYSANSNRLLGVKDVDSSITKSAKLGDFIDLNTGVQDYYYDNNGNMVADQNKRITSITYNHLNLPTVITMVGKGTITYTYDAAGRKLSKTVIDNTGNSPKTTVTDYVGAFVYKQDSLEFISHEEGRIRPVYKTGESVRYAYDYFEKDHLGNIRTVLTDQTDFTMYAASMEVDAGAKEAALFSNIEETRVETPTGYPQDNTTEKNKSVARLNGKTGGKKIGPSLVLRVMAGDTVRVNARAFYKSQGPKDDDKQAPVEDMLAGLLQAFGGNSVRNGEHNVVMVSNTTPFNSDFYGNTYQRLKEKNNDNGQSNRPKAYLNFVLFDDDFKLVEQNSGVRQVKASPDELQELAVEKMSVAKSGYLYVYTSNESQQDVYFDNVILGLNSGPLLEETHYYPFGLVMKGISTKAAGSLGNRMRFNGKEAQIDEFMDGSGLEQYDYGARNYDAQLGLWHNIDPLANLSRRWSPYVYAYNNPLRFIDPDGMLPEDNLDKNSVGMMSKQSKKMSSDNAVTSESKKALENVLNEDALIERKQMAKKMDENGSFLDMILGEQGPGKGAKKTGSKKENKADPAPEPQIISLVKRARVALTNNTVLVKIMFNEKTNKIEKFDFSIGGKHGEIKSIGDFDQQIFQGVVTYKLYFEATLGVEESVSAEMTKEGGSFGAKIGTETKQTSGETHHVVIYGNIYKGQITLSGSFLAPEDIEE</sequence>
<dbReference type="Proteomes" id="UP000002215">
    <property type="component" value="Chromosome"/>
</dbReference>
<organism evidence="3 4">
    <name type="scientific">Chitinophaga pinensis (strain ATCC 43595 / DSM 2588 / LMG 13176 / NBRC 15968 / NCIMB 11800 / UQM 2034)</name>
    <dbReference type="NCBI Taxonomy" id="485918"/>
    <lineage>
        <taxon>Bacteria</taxon>
        <taxon>Pseudomonadati</taxon>
        <taxon>Bacteroidota</taxon>
        <taxon>Chitinophagia</taxon>
        <taxon>Chitinophagales</taxon>
        <taxon>Chitinophagaceae</taxon>
        <taxon>Chitinophaga</taxon>
    </lineage>
</organism>
<dbReference type="KEGG" id="cpi:Cpin_1395"/>
<gene>
    <name evidence="3" type="ordered locus">Cpin_1395</name>
</gene>
<feature type="region of interest" description="Disordered" evidence="1">
    <location>
        <begin position="1309"/>
        <end position="1331"/>
    </location>
</feature>
<accession>A0A979G1C3</accession>
<dbReference type="PANTHER" id="PTHR32305">
    <property type="match status" value="1"/>
</dbReference>